<feature type="region of interest" description="Disordered" evidence="1">
    <location>
        <begin position="510"/>
        <end position="572"/>
    </location>
</feature>
<keyword evidence="3" id="KW-1185">Reference proteome</keyword>
<dbReference type="GO" id="GO:0005634">
    <property type="term" value="C:nucleus"/>
    <property type="evidence" value="ECO:0007669"/>
    <property type="project" value="TreeGrafter"/>
</dbReference>
<feature type="compositionally biased region" description="Low complexity" evidence="1">
    <location>
        <begin position="921"/>
        <end position="937"/>
    </location>
</feature>
<feature type="compositionally biased region" description="Polar residues" evidence="1">
    <location>
        <begin position="954"/>
        <end position="964"/>
    </location>
</feature>
<feature type="compositionally biased region" description="Low complexity" evidence="1">
    <location>
        <begin position="1434"/>
        <end position="1447"/>
    </location>
</feature>
<organism evidence="2 3">
    <name type="scientific">Lupinus luteus</name>
    <name type="common">European yellow lupine</name>
    <dbReference type="NCBI Taxonomy" id="3873"/>
    <lineage>
        <taxon>Eukaryota</taxon>
        <taxon>Viridiplantae</taxon>
        <taxon>Streptophyta</taxon>
        <taxon>Embryophyta</taxon>
        <taxon>Tracheophyta</taxon>
        <taxon>Spermatophyta</taxon>
        <taxon>Magnoliopsida</taxon>
        <taxon>eudicotyledons</taxon>
        <taxon>Gunneridae</taxon>
        <taxon>Pentapetalae</taxon>
        <taxon>rosids</taxon>
        <taxon>fabids</taxon>
        <taxon>Fabales</taxon>
        <taxon>Fabaceae</taxon>
        <taxon>Papilionoideae</taxon>
        <taxon>50 kb inversion clade</taxon>
        <taxon>genistoids sensu lato</taxon>
        <taxon>core genistoids</taxon>
        <taxon>Genisteae</taxon>
        <taxon>Lupinus</taxon>
    </lineage>
</organism>
<protein>
    <recommendedName>
        <fullName evidence="4">Protein TIME FOR COFFEE</fullName>
    </recommendedName>
</protein>
<evidence type="ECO:0000313" key="2">
    <source>
        <dbReference type="EMBL" id="CAL0311344.1"/>
    </source>
</evidence>
<dbReference type="InterPro" id="IPR039317">
    <property type="entry name" value="TIC"/>
</dbReference>
<feature type="compositionally biased region" description="Basic and acidic residues" evidence="1">
    <location>
        <begin position="37"/>
        <end position="60"/>
    </location>
</feature>
<feature type="compositionally biased region" description="Low complexity" evidence="1">
    <location>
        <begin position="199"/>
        <end position="209"/>
    </location>
</feature>
<accession>A0AAV1WPT7</accession>
<sequence length="1505" mass="161115">MTKSMERNRESRHRTSLTMSDGLTRRRHRTTNTHTTHSPEEYGETTRLRDRVNMKKDRLGRSKGRRAREEDVGEYTSDESFNDEEEDDTNNDNTNNINNNNNNRSSGNSARMLPLNPHRKGFPPPPSSKVFRTPSWKPADEMIGVSVPRKARSATTKRSSHDSSGGIAAEQIHRQPFTSTASPSSSNLSARKKIVKPLSSSNNNNNNNNGHKLKFVKSSQSSSSSSFKAPCSSSAEHQEEEIEIEIAEVLYGMMTQPHPSPLNLPSAEGSNKSCNTHGKSESLQPQNSSSHIIPMSVLAPKRKRPRQVKYDEESQSPTSFTIRRSPISSSAKVESDHPSKVETCSQNFDDNTEPVPGNAAVSCDLANSQGGVASSEARPESIKVESYDSSHSKPLTEESAKKDVDLSNEVVAPQPSNKESPVVKLDVDREHVKSMKSNLTPSQLENQRVPKFQIDLMAPPPLLRSSPQRDSQINFVAGDPKPLVTDAEMEVMHTSKEDDKLLRMNKEAAVEMDEAESQKPIIMQKESSTNLQLDLEKGDKADTSGSDNAVTKKQHQNNIQKLQQQPSSEKNAVSNSVPLTVSVPNWPGGLPPLGYMTSLPGVVSVGGSAVTSAAITPSHLLFNQPRPKRCATHCYIARNILYHQQISKMNPFWPTAAGSASLYGAKPCNLNVVPSADLHANVPSRAPNPTQDKDNVHAMFPGHTSNDKGSQPINVDNSQRKQVLLQQALPQGTPSNILGPAFIFPLNQQHAAAAVAAASVRPGSMNSSPVASSGITSFTSNSVPQNASATGASAVPSMSFSYPNMAGNETQYLAILQNNAYPFPIPAHIGGPPTYRGTHAQAVPFFNGSFYSSQMLHPSQIQQQAQPLQTQLGHHASISNGSSSSQKHVQNQHQKPNASGSNGGAGVSGGSMQGSPVTKNHSSQPLHLQQQQQPRQQAKNHHTTHPAHQIDSEMGSSDSPSADSRLTHATMSIYGQNFAMPVHTPNFAFMTPASLGGTGSNGSRGEKKQAQQHPGPKAAAETSQAFAMSFASINGATPATGLELSPIAQSQHSIMQNHHNYQIMTAAQAASAQQKKKYCALEEGKHVVDSSNLGEDKKSVAGKFPATVGQSIAFSRPDASDPSINTLTSNNVVDSSARTLNLGSASINTISASSQQHMQRNQQQIIQLQKQNQYAAAAVATAQSKTPSTNNGSVYSDHLPSTLSMATKFPNAVSMFPQNLVQSSSTGAAQSPQWKNSSRATTSQFPSPMASAPSSSIKTLPQQQSRSQQAHSQISFSANPKSTSVQVQPSSSTQSPSPPVIVGSPTNSSVSKSTGGPRTTSTSSDNKITQTSLASQQTKNSQTGLSGKSGRNVPSILSGPQLTSSTGAKLQLPQQQQQQISKQTLPHTQLLMSNPYFVHSQVSQSNSSTPTTSSASGYYLQRRGGGHDQMQRQSSSGPNSNGAAASNTKGSGLPPSVLPHPAQFATMSQSGNHHQFVVPAGFPYVHAVPATVQVKQAEQKQPAGE</sequence>
<feature type="compositionally biased region" description="Polar residues" evidence="1">
    <location>
        <begin position="1358"/>
        <end position="1368"/>
    </location>
</feature>
<reference evidence="2 3" key="1">
    <citation type="submission" date="2024-03" db="EMBL/GenBank/DDBJ databases">
        <authorList>
            <person name="Martinez-Hernandez J."/>
        </authorList>
    </citation>
    <scope>NUCLEOTIDE SEQUENCE [LARGE SCALE GENOMIC DNA]</scope>
</reference>
<dbReference type="PANTHER" id="PTHR34798:SF2">
    <property type="entry name" value="PROTEIN TIME FOR COFFEE"/>
    <property type="match status" value="1"/>
</dbReference>
<feature type="compositionally biased region" description="Polar residues" evidence="1">
    <location>
        <begin position="315"/>
        <end position="332"/>
    </location>
</feature>
<feature type="region of interest" description="Disordered" evidence="1">
    <location>
        <begin position="1401"/>
        <end position="1469"/>
    </location>
</feature>
<feature type="compositionally biased region" description="Polar residues" evidence="1">
    <location>
        <begin position="268"/>
        <end position="291"/>
    </location>
</feature>
<feature type="region of interest" description="Disordered" evidence="1">
    <location>
        <begin position="1224"/>
        <end position="1382"/>
    </location>
</feature>
<feature type="compositionally biased region" description="Low complexity" evidence="1">
    <location>
        <begin position="1370"/>
        <end position="1379"/>
    </location>
</feature>
<feature type="compositionally biased region" description="Gly residues" evidence="1">
    <location>
        <begin position="901"/>
        <end position="912"/>
    </location>
</feature>
<feature type="compositionally biased region" description="Low complexity" evidence="1">
    <location>
        <begin position="1246"/>
        <end position="1275"/>
    </location>
</feature>
<feature type="compositionally biased region" description="Low complexity" evidence="1">
    <location>
        <begin position="1401"/>
        <end position="1416"/>
    </location>
</feature>
<feature type="compositionally biased region" description="Low complexity" evidence="1">
    <location>
        <begin position="178"/>
        <end position="189"/>
    </location>
</feature>
<feature type="compositionally biased region" description="Polar residues" evidence="1">
    <location>
        <begin position="1224"/>
        <end position="1245"/>
    </location>
</feature>
<name>A0AAV1WPT7_LUPLU</name>
<dbReference type="Proteomes" id="UP001497480">
    <property type="component" value="Unassembled WGS sequence"/>
</dbReference>
<evidence type="ECO:0000256" key="1">
    <source>
        <dbReference type="SAM" id="MobiDB-lite"/>
    </source>
</evidence>
<feature type="compositionally biased region" description="Low complexity" evidence="1">
    <location>
        <begin position="1282"/>
        <end position="1295"/>
    </location>
</feature>
<dbReference type="PANTHER" id="PTHR34798">
    <property type="entry name" value="PROTEIN TIME FOR COFFEE"/>
    <property type="match status" value="1"/>
</dbReference>
<dbReference type="EMBL" id="CAXHTB010000009">
    <property type="protein sequence ID" value="CAL0311344.1"/>
    <property type="molecule type" value="Genomic_DNA"/>
</dbReference>
<feature type="compositionally biased region" description="Low complexity" evidence="1">
    <location>
        <begin position="860"/>
        <end position="885"/>
    </location>
</feature>
<feature type="compositionally biased region" description="Acidic residues" evidence="1">
    <location>
        <begin position="71"/>
        <end position="90"/>
    </location>
</feature>
<feature type="compositionally biased region" description="Low complexity" evidence="1">
    <location>
        <begin position="1311"/>
        <end position="1324"/>
    </location>
</feature>
<feature type="compositionally biased region" description="Low complexity" evidence="1">
    <location>
        <begin position="91"/>
        <end position="109"/>
    </location>
</feature>
<feature type="compositionally biased region" description="Low complexity" evidence="1">
    <location>
        <begin position="556"/>
        <end position="565"/>
    </location>
</feature>
<evidence type="ECO:0000313" key="3">
    <source>
        <dbReference type="Proteomes" id="UP001497480"/>
    </source>
</evidence>
<feature type="region of interest" description="Disordered" evidence="1">
    <location>
        <begin position="993"/>
        <end position="1022"/>
    </location>
</feature>
<feature type="region of interest" description="Disordered" evidence="1">
    <location>
        <begin position="255"/>
        <end position="421"/>
    </location>
</feature>
<dbReference type="GO" id="GO:0042752">
    <property type="term" value="P:regulation of circadian rhythm"/>
    <property type="evidence" value="ECO:0007669"/>
    <property type="project" value="InterPro"/>
</dbReference>
<feature type="region of interest" description="Disordered" evidence="1">
    <location>
        <begin position="857"/>
        <end position="964"/>
    </location>
</feature>
<evidence type="ECO:0008006" key="4">
    <source>
        <dbReference type="Google" id="ProtNLM"/>
    </source>
</evidence>
<gene>
    <name evidence="2" type="ORF">LLUT_LOCUS12404</name>
</gene>
<feature type="compositionally biased region" description="Polar residues" evidence="1">
    <location>
        <begin position="1325"/>
        <end position="1346"/>
    </location>
</feature>
<proteinExistence type="predicted"/>
<comment type="caution">
    <text evidence="2">The sequence shown here is derived from an EMBL/GenBank/DDBJ whole genome shotgun (WGS) entry which is preliminary data.</text>
</comment>
<feature type="compositionally biased region" description="Low complexity" evidence="1">
    <location>
        <begin position="218"/>
        <end position="235"/>
    </location>
</feature>
<feature type="region of interest" description="Disordered" evidence="1">
    <location>
        <begin position="1"/>
        <end position="239"/>
    </location>
</feature>
<feature type="compositionally biased region" description="Polar residues" evidence="1">
    <location>
        <begin position="886"/>
        <end position="898"/>
    </location>
</feature>
<feature type="compositionally biased region" description="Basic and acidic residues" evidence="1">
    <location>
        <begin position="377"/>
        <end position="405"/>
    </location>
</feature>